<evidence type="ECO:0000256" key="2">
    <source>
        <dbReference type="ARBA" id="ARBA00022525"/>
    </source>
</evidence>
<keyword evidence="5" id="KW-0732">Signal</keyword>
<evidence type="ECO:0000256" key="3">
    <source>
        <dbReference type="ARBA" id="ARBA00022656"/>
    </source>
</evidence>
<accession>A0A1V1WBP1</accession>
<name>A0A1V1WBP1_9SCOR</name>
<evidence type="ECO:0000313" key="6">
    <source>
        <dbReference type="EMBL" id="JAV45767.1"/>
    </source>
</evidence>
<feature type="signal peptide" evidence="5">
    <location>
        <begin position="1"/>
        <end position="24"/>
    </location>
</feature>
<dbReference type="InterPro" id="IPR036574">
    <property type="entry name" value="Scorpion_toxin-like_sf"/>
</dbReference>
<dbReference type="GO" id="GO:0034220">
    <property type="term" value="P:monoatomic ion transmembrane transport"/>
    <property type="evidence" value="ECO:0007669"/>
    <property type="project" value="UniProtKB-KW"/>
</dbReference>
<dbReference type="GO" id="GO:0008200">
    <property type="term" value="F:ion channel inhibitor activity"/>
    <property type="evidence" value="ECO:0007669"/>
    <property type="project" value="InterPro"/>
</dbReference>
<dbReference type="SUPFAM" id="SSF57095">
    <property type="entry name" value="Scorpion toxin-like"/>
    <property type="match status" value="1"/>
</dbReference>
<keyword evidence="2" id="KW-0964">Secreted</keyword>
<keyword evidence="6" id="KW-0407">Ion channel</keyword>
<dbReference type="GO" id="GO:0090729">
    <property type="term" value="F:toxin activity"/>
    <property type="evidence" value="ECO:0007669"/>
    <property type="project" value="UniProtKB-KW"/>
</dbReference>
<reference evidence="6" key="1">
    <citation type="journal article" date="2016" name="Toxins">
        <title>Venom Gland Transcriptomic and Proteomic Analyses of the Enigmatic Scorpion Superstitionia donensis (Scorpiones: Superstitioniidae), with Insights on the Evolution of Its Venom Components.</title>
        <authorList>
            <person name="Santibanez-Lopez C.E."/>
            <person name="Cid-Uribe J.I."/>
            <person name="Batista C.V."/>
            <person name="Ortiz E."/>
            <person name="Possani L.D."/>
        </authorList>
    </citation>
    <scope>NUCLEOTIDE SEQUENCE</scope>
    <source>
        <strain evidence="6">Pooled</strain>
        <tissue evidence="6">Venom gland</tissue>
    </source>
</reference>
<proteinExistence type="predicted"/>
<dbReference type="PROSITE" id="PS01138">
    <property type="entry name" value="SCORP_SHORT_TOXIN"/>
    <property type="match status" value="1"/>
</dbReference>
<dbReference type="InterPro" id="IPR001947">
    <property type="entry name" value="Scorpion_toxinS_K_inh"/>
</dbReference>
<organism evidence="6">
    <name type="scientific">Superstitionia donensis</name>
    <dbReference type="NCBI Taxonomy" id="311983"/>
    <lineage>
        <taxon>Eukaryota</taxon>
        <taxon>Metazoa</taxon>
        <taxon>Ecdysozoa</taxon>
        <taxon>Arthropoda</taxon>
        <taxon>Chelicerata</taxon>
        <taxon>Arachnida</taxon>
        <taxon>Scorpiones</taxon>
        <taxon>Iurida</taxon>
        <taxon>Chactoidea</taxon>
        <taxon>Superstitionidae</taxon>
        <taxon>Superstitionia</taxon>
    </lineage>
</organism>
<keyword evidence="6" id="KW-0813">Transport</keyword>
<comment type="subcellular location">
    <subcellularLocation>
        <location evidence="1">Secreted</location>
    </subcellularLocation>
</comment>
<feature type="chain" id="PRO_5013047329" evidence="5">
    <location>
        <begin position="25"/>
        <end position="62"/>
    </location>
</feature>
<evidence type="ECO:0000256" key="4">
    <source>
        <dbReference type="ARBA" id="ARBA00023157"/>
    </source>
</evidence>
<dbReference type="Gene3D" id="3.30.30.10">
    <property type="entry name" value="Knottin, scorpion toxin-like"/>
    <property type="match status" value="1"/>
</dbReference>
<dbReference type="EMBL" id="GFCD01000018">
    <property type="protein sequence ID" value="JAV45767.1"/>
    <property type="molecule type" value="Transcribed_RNA"/>
</dbReference>
<evidence type="ECO:0000256" key="5">
    <source>
        <dbReference type="SAM" id="SignalP"/>
    </source>
</evidence>
<protein>
    <submittedName>
        <fullName evidence="6">Putative K+ channel toxin</fullName>
    </submittedName>
</protein>
<dbReference type="Pfam" id="PF00451">
    <property type="entry name" value="Toxin_2"/>
    <property type="match status" value="1"/>
</dbReference>
<sequence length="62" mass="7163">MKKAIIFNMLLVITFMMAFDEINADGKKCLVSSECHDYCWKGNKCSRGKCINKRCKCYNCRG</sequence>
<dbReference type="AlphaFoldDB" id="A0A1V1WBP1"/>
<dbReference type="GO" id="GO:0005576">
    <property type="term" value="C:extracellular region"/>
    <property type="evidence" value="ECO:0007669"/>
    <property type="project" value="UniProtKB-SubCell"/>
</dbReference>
<keyword evidence="3" id="KW-0800">Toxin</keyword>
<keyword evidence="4" id="KW-1015">Disulfide bond</keyword>
<keyword evidence="6" id="KW-0406">Ion transport</keyword>
<evidence type="ECO:0000256" key="1">
    <source>
        <dbReference type="ARBA" id="ARBA00004613"/>
    </source>
</evidence>